<dbReference type="AlphaFoldDB" id="A0A0C3CRL7"/>
<dbReference type="EMBL" id="KN832970">
    <property type="protein sequence ID" value="KIM92312.1"/>
    <property type="molecule type" value="Genomic_DNA"/>
</dbReference>
<keyword evidence="3" id="KW-1185">Reference proteome</keyword>
<evidence type="ECO:0000313" key="3">
    <source>
        <dbReference type="Proteomes" id="UP000054166"/>
    </source>
</evidence>
<accession>A0A0C3CRL7</accession>
<evidence type="ECO:0000256" key="1">
    <source>
        <dbReference type="SAM" id="MobiDB-lite"/>
    </source>
</evidence>
<reference evidence="3" key="2">
    <citation type="submission" date="2015-01" db="EMBL/GenBank/DDBJ databases">
        <title>Evolutionary Origins and Diversification of the Mycorrhizal Mutualists.</title>
        <authorList>
            <consortium name="DOE Joint Genome Institute"/>
            <consortium name="Mycorrhizal Genomics Consortium"/>
            <person name="Kohler A."/>
            <person name="Kuo A."/>
            <person name="Nagy L.G."/>
            <person name="Floudas D."/>
            <person name="Copeland A."/>
            <person name="Barry K.W."/>
            <person name="Cichocki N."/>
            <person name="Veneault-Fourrey C."/>
            <person name="LaButti K."/>
            <person name="Lindquist E.A."/>
            <person name="Lipzen A."/>
            <person name="Lundell T."/>
            <person name="Morin E."/>
            <person name="Murat C."/>
            <person name="Riley R."/>
            <person name="Ohm R."/>
            <person name="Sun H."/>
            <person name="Tunlid A."/>
            <person name="Henrissat B."/>
            <person name="Grigoriev I.V."/>
            <person name="Hibbett D.S."/>
            <person name="Martin F."/>
        </authorList>
    </citation>
    <scope>NUCLEOTIDE SEQUENCE [LARGE SCALE GENOMIC DNA]</scope>
    <source>
        <strain evidence="3">F 1598</strain>
    </source>
</reference>
<gene>
    <name evidence="2" type="ORF">PILCRDRAFT_83514</name>
</gene>
<proteinExistence type="predicted"/>
<feature type="region of interest" description="Disordered" evidence="1">
    <location>
        <begin position="71"/>
        <end position="164"/>
    </location>
</feature>
<sequence length="184" mass="20200">MADCCDFFSICCCSGWCFSRKKDYANDLEDHDAFHAQFESQYDPHRNLVYNVDRDAEPPIVTDHRRIISQPMGQEAMMSPPDIDRPLGGDAPFGPRPTPDQLPPYSSRATSPQPQLVYPPATFQPGGIKSTESRAVQSSGGGRVSDGSSSDGMKASAVEEGAALEKARRGDHIIAIDIYFIKFN</sequence>
<dbReference type="HOGENOM" id="CLU_1468727_0_0_1"/>
<dbReference type="Proteomes" id="UP000054166">
    <property type="component" value="Unassembled WGS sequence"/>
</dbReference>
<reference evidence="2 3" key="1">
    <citation type="submission" date="2014-04" db="EMBL/GenBank/DDBJ databases">
        <authorList>
            <consortium name="DOE Joint Genome Institute"/>
            <person name="Kuo A."/>
            <person name="Tarkka M."/>
            <person name="Buscot F."/>
            <person name="Kohler A."/>
            <person name="Nagy L.G."/>
            <person name="Floudas D."/>
            <person name="Copeland A."/>
            <person name="Barry K.W."/>
            <person name="Cichocki N."/>
            <person name="Veneault-Fourrey C."/>
            <person name="LaButti K."/>
            <person name="Lindquist E.A."/>
            <person name="Lipzen A."/>
            <person name="Lundell T."/>
            <person name="Morin E."/>
            <person name="Murat C."/>
            <person name="Sun H."/>
            <person name="Tunlid A."/>
            <person name="Henrissat B."/>
            <person name="Grigoriev I.V."/>
            <person name="Hibbett D.S."/>
            <person name="Martin F."/>
            <person name="Nordberg H.P."/>
            <person name="Cantor M.N."/>
            <person name="Hua S.X."/>
        </authorList>
    </citation>
    <scope>NUCLEOTIDE SEQUENCE [LARGE SCALE GENOMIC DNA]</scope>
    <source>
        <strain evidence="2 3">F 1598</strain>
    </source>
</reference>
<organism evidence="2 3">
    <name type="scientific">Piloderma croceum (strain F 1598)</name>
    <dbReference type="NCBI Taxonomy" id="765440"/>
    <lineage>
        <taxon>Eukaryota</taxon>
        <taxon>Fungi</taxon>
        <taxon>Dikarya</taxon>
        <taxon>Basidiomycota</taxon>
        <taxon>Agaricomycotina</taxon>
        <taxon>Agaricomycetes</taxon>
        <taxon>Agaricomycetidae</taxon>
        <taxon>Atheliales</taxon>
        <taxon>Atheliaceae</taxon>
        <taxon>Piloderma</taxon>
    </lineage>
</organism>
<evidence type="ECO:0000313" key="2">
    <source>
        <dbReference type="EMBL" id="KIM92312.1"/>
    </source>
</evidence>
<name>A0A0C3CRL7_PILCF</name>
<protein>
    <submittedName>
        <fullName evidence="2">Uncharacterized protein</fullName>
    </submittedName>
</protein>
<dbReference type="InParanoid" id="A0A0C3CRL7"/>